<dbReference type="Proteomes" id="UP001217918">
    <property type="component" value="Unassembled WGS sequence"/>
</dbReference>
<reference evidence="2" key="1">
    <citation type="journal article" date="2023" name="Mol. Plant Microbe Interact.">
        <title>Elucidating the Obligate Nature and Biological Capacity of an Invasive Fungal Corn Pathogen.</title>
        <authorList>
            <person name="MacCready J.S."/>
            <person name="Roggenkamp E.M."/>
            <person name="Gdanetz K."/>
            <person name="Chilvers M.I."/>
        </authorList>
    </citation>
    <scope>NUCLEOTIDE SEQUENCE</scope>
    <source>
        <strain evidence="2">PM02</strain>
    </source>
</reference>
<gene>
    <name evidence="2" type="ORF">P8C59_001619</name>
</gene>
<dbReference type="EMBL" id="JAQQPM010000001">
    <property type="protein sequence ID" value="KAK2067920.1"/>
    <property type="molecule type" value="Genomic_DNA"/>
</dbReference>
<protein>
    <submittedName>
        <fullName evidence="2">Uncharacterized protein</fullName>
    </submittedName>
</protein>
<evidence type="ECO:0000256" key="1">
    <source>
        <dbReference type="SAM" id="MobiDB-lite"/>
    </source>
</evidence>
<sequence length="388" mass="42360">MSIHARGGPSLVQARNSNNNDYDNVHHPHPHPHRHQHHLLHARSLPRPSCPETDTLARSTHVALEDRQGSNAVDVVATVDVTIYVDQTGATFVRRADPVRLAFFVSINLNNPYTVRRISISLDNLHNLHAVRRAGSLRPAFFLYWRGISIILNKLEALCRRFSVKFDNLNAARCTGCVRLTFFLAFRAISINFDICATDHRNCLSLLFCFEFCSCSHGIVGFMRTPSPQQKAQSLSPTGAPGGDGYTDPANEALPASRGSGNRDSMFSSDSMYPHDSFSHHDSQAFGAAGLSARPLQLGSPMRPQSGVPILRTGPARTPVEELTAFPPLNSPFGDKRWVGRFNTPPTPPAATAPGMTDVLGRSLVAQDGSRVSHASQHSGGSRFTEAV</sequence>
<feature type="compositionally biased region" description="Basic residues" evidence="1">
    <location>
        <begin position="27"/>
        <end position="36"/>
    </location>
</feature>
<dbReference type="AlphaFoldDB" id="A0AAD9MAF4"/>
<evidence type="ECO:0000313" key="3">
    <source>
        <dbReference type="Proteomes" id="UP001217918"/>
    </source>
</evidence>
<comment type="caution">
    <text evidence="2">The sequence shown here is derived from an EMBL/GenBank/DDBJ whole genome shotgun (WGS) entry which is preliminary data.</text>
</comment>
<feature type="compositionally biased region" description="Polar residues" evidence="1">
    <location>
        <begin position="13"/>
        <end position="22"/>
    </location>
</feature>
<organism evidence="2 3">
    <name type="scientific">Phyllachora maydis</name>
    <dbReference type="NCBI Taxonomy" id="1825666"/>
    <lineage>
        <taxon>Eukaryota</taxon>
        <taxon>Fungi</taxon>
        <taxon>Dikarya</taxon>
        <taxon>Ascomycota</taxon>
        <taxon>Pezizomycotina</taxon>
        <taxon>Sordariomycetes</taxon>
        <taxon>Sordariomycetidae</taxon>
        <taxon>Phyllachorales</taxon>
        <taxon>Phyllachoraceae</taxon>
        <taxon>Phyllachora</taxon>
    </lineage>
</organism>
<name>A0AAD9MAF4_9PEZI</name>
<feature type="compositionally biased region" description="Polar residues" evidence="1">
    <location>
        <begin position="227"/>
        <end position="237"/>
    </location>
</feature>
<proteinExistence type="predicted"/>
<accession>A0AAD9MAF4</accession>
<feature type="region of interest" description="Disordered" evidence="1">
    <location>
        <begin position="227"/>
        <end position="272"/>
    </location>
</feature>
<feature type="compositionally biased region" description="Polar residues" evidence="1">
    <location>
        <begin position="259"/>
        <end position="271"/>
    </location>
</feature>
<feature type="region of interest" description="Disordered" evidence="1">
    <location>
        <begin position="1"/>
        <end position="36"/>
    </location>
</feature>
<evidence type="ECO:0000313" key="2">
    <source>
        <dbReference type="EMBL" id="KAK2067920.1"/>
    </source>
</evidence>
<keyword evidence="3" id="KW-1185">Reference proteome</keyword>
<feature type="compositionally biased region" description="Polar residues" evidence="1">
    <location>
        <begin position="373"/>
        <end position="382"/>
    </location>
</feature>
<feature type="region of interest" description="Disordered" evidence="1">
    <location>
        <begin position="367"/>
        <end position="388"/>
    </location>
</feature>